<evidence type="ECO:0000313" key="1">
    <source>
        <dbReference type="EMBL" id="KAI8442066.1"/>
    </source>
</evidence>
<evidence type="ECO:0000313" key="2">
    <source>
        <dbReference type="Proteomes" id="UP001064048"/>
    </source>
</evidence>
<gene>
    <name evidence="1" type="ORF">MSG28_005705</name>
</gene>
<accession>A0ACC0L129</accession>
<protein>
    <submittedName>
        <fullName evidence="1">Uncharacterized protein</fullName>
    </submittedName>
</protein>
<sequence length="194" mass="21074">MSSPVEISDDDDSFEVPVPSKRVTRSGDHVTVDLSSDVDSDKTLDYSDTNLTSDEEIYLPEVKMNSKKTAVISKMFPTATNVRKQIPATNIDKPKILGFEKMIAGVKVHIPVEPYGSQMALMFKVITAINKGQNCLLESPTGSGKTLALLCSALAWQQNQRTYFCVPLLGKGLSSLAPLLPIKGELPPSHIIGI</sequence>
<comment type="caution">
    <text evidence="1">The sequence shown here is derived from an EMBL/GenBank/DDBJ whole genome shotgun (WGS) entry which is preliminary data.</text>
</comment>
<dbReference type="Proteomes" id="UP001064048">
    <property type="component" value="Chromosome 9"/>
</dbReference>
<organism evidence="1 2">
    <name type="scientific">Choristoneura fumiferana</name>
    <name type="common">Spruce budworm moth</name>
    <name type="synonym">Archips fumiferana</name>
    <dbReference type="NCBI Taxonomy" id="7141"/>
    <lineage>
        <taxon>Eukaryota</taxon>
        <taxon>Metazoa</taxon>
        <taxon>Ecdysozoa</taxon>
        <taxon>Arthropoda</taxon>
        <taxon>Hexapoda</taxon>
        <taxon>Insecta</taxon>
        <taxon>Pterygota</taxon>
        <taxon>Neoptera</taxon>
        <taxon>Endopterygota</taxon>
        <taxon>Lepidoptera</taxon>
        <taxon>Glossata</taxon>
        <taxon>Ditrysia</taxon>
        <taxon>Tortricoidea</taxon>
        <taxon>Tortricidae</taxon>
        <taxon>Tortricinae</taxon>
        <taxon>Choristoneura</taxon>
    </lineage>
</organism>
<name>A0ACC0L129_CHOFU</name>
<keyword evidence="2" id="KW-1185">Reference proteome</keyword>
<proteinExistence type="predicted"/>
<dbReference type="EMBL" id="CM046109">
    <property type="protein sequence ID" value="KAI8442066.1"/>
    <property type="molecule type" value="Genomic_DNA"/>
</dbReference>
<reference evidence="1 2" key="1">
    <citation type="journal article" date="2022" name="Genome Biol. Evol.">
        <title>The Spruce Budworm Genome: Reconstructing the Evolutionary History of Antifreeze Proteins.</title>
        <authorList>
            <person name="Beliveau C."/>
            <person name="Gagne P."/>
            <person name="Picq S."/>
            <person name="Vernygora O."/>
            <person name="Keeling C.I."/>
            <person name="Pinkney K."/>
            <person name="Doucet D."/>
            <person name="Wen F."/>
            <person name="Johnston J.S."/>
            <person name="Maaroufi H."/>
            <person name="Boyle B."/>
            <person name="Laroche J."/>
            <person name="Dewar K."/>
            <person name="Juretic N."/>
            <person name="Blackburn G."/>
            <person name="Nisole A."/>
            <person name="Brunet B."/>
            <person name="Brandao M."/>
            <person name="Lumley L."/>
            <person name="Duan J."/>
            <person name="Quan G."/>
            <person name="Lucarotti C.J."/>
            <person name="Roe A.D."/>
            <person name="Sperling F.A.H."/>
            <person name="Levesque R.C."/>
            <person name="Cusson M."/>
        </authorList>
    </citation>
    <scope>NUCLEOTIDE SEQUENCE [LARGE SCALE GENOMIC DNA]</scope>
    <source>
        <strain evidence="1">Glfc:IPQL:Cfum</strain>
    </source>
</reference>